<evidence type="ECO:0000256" key="3">
    <source>
        <dbReference type="SAM" id="MobiDB-lite"/>
    </source>
</evidence>
<dbReference type="Proteomes" id="UP001596447">
    <property type="component" value="Unassembled WGS sequence"/>
</dbReference>
<dbReference type="AlphaFoldDB" id="A0ABD5Z0S8"/>
<evidence type="ECO:0000313" key="5">
    <source>
        <dbReference type="Proteomes" id="UP001596447"/>
    </source>
</evidence>
<dbReference type="Pfam" id="PF13279">
    <property type="entry name" value="4HBT_2"/>
    <property type="match status" value="1"/>
</dbReference>
<name>A0ABD5Z0S8_9EURY</name>
<dbReference type="PANTHER" id="PTHR31793:SF27">
    <property type="entry name" value="NOVEL THIOESTERASE SUPERFAMILY DOMAIN AND SAPOSIN A-TYPE DOMAIN CONTAINING PROTEIN (0610012H03RIK)"/>
    <property type="match status" value="1"/>
</dbReference>
<sequence length="133" mass="15083">MADDYEFETEIRVRFRDLDPMDHVNNAVYSTYLEQARADYFREVVDVTLADVDTVLASLSIDFHRPIEPDETVTIALTVSDLGTSSLSMEYEVRRGDGAVAATAETVQVAYDRETESSRPIPDEWRETIEAAR</sequence>
<feature type="region of interest" description="Disordered" evidence="3">
    <location>
        <begin position="112"/>
        <end position="133"/>
    </location>
</feature>
<evidence type="ECO:0000313" key="4">
    <source>
        <dbReference type="EMBL" id="MFC7198778.1"/>
    </source>
</evidence>
<evidence type="ECO:0000256" key="1">
    <source>
        <dbReference type="ARBA" id="ARBA00005953"/>
    </source>
</evidence>
<dbReference type="Gene3D" id="3.10.129.10">
    <property type="entry name" value="Hotdog Thioesterase"/>
    <property type="match status" value="1"/>
</dbReference>
<reference evidence="4 5" key="1">
    <citation type="journal article" date="2019" name="Int. J. Syst. Evol. Microbiol.">
        <title>The Global Catalogue of Microorganisms (GCM) 10K type strain sequencing project: providing services to taxonomists for standard genome sequencing and annotation.</title>
        <authorList>
            <consortium name="The Broad Institute Genomics Platform"/>
            <consortium name="The Broad Institute Genome Sequencing Center for Infectious Disease"/>
            <person name="Wu L."/>
            <person name="Ma J."/>
        </authorList>
    </citation>
    <scope>NUCLEOTIDE SEQUENCE [LARGE SCALE GENOMIC DNA]</scope>
    <source>
        <strain evidence="4 5">XZGYJ-43</strain>
    </source>
</reference>
<proteinExistence type="inferred from homology"/>
<dbReference type="GO" id="GO:0016787">
    <property type="term" value="F:hydrolase activity"/>
    <property type="evidence" value="ECO:0007669"/>
    <property type="project" value="UniProtKB-KW"/>
</dbReference>
<dbReference type="EC" id="3.1.2.-" evidence="4"/>
<dbReference type="InterPro" id="IPR050563">
    <property type="entry name" value="4-hydroxybenzoyl-CoA_TE"/>
</dbReference>
<dbReference type="SUPFAM" id="SSF54637">
    <property type="entry name" value="Thioesterase/thiol ester dehydrase-isomerase"/>
    <property type="match status" value="1"/>
</dbReference>
<dbReference type="PANTHER" id="PTHR31793">
    <property type="entry name" value="4-HYDROXYBENZOYL-COA THIOESTERASE FAMILY MEMBER"/>
    <property type="match status" value="1"/>
</dbReference>
<evidence type="ECO:0000256" key="2">
    <source>
        <dbReference type="ARBA" id="ARBA00022801"/>
    </source>
</evidence>
<gene>
    <name evidence="4" type="ORF">ACFQJ9_04975</name>
</gene>
<dbReference type="RefSeq" id="WP_328518024.1">
    <property type="nucleotide sequence ID" value="NZ_CP122312.1"/>
</dbReference>
<organism evidence="4 5">
    <name type="scientific">Halospeciosus flavus</name>
    <dbReference type="NCBI Taxonomy" id="3032283"/>
    <lineage>
        <taxon>Archaea</taxon>
        <taxon>Methanobacteriati</taxon>
        <taxon>Methanobacteriota</taxon>
        <taxon>Stenosarchaea group</taxon>
        <taxon>Halobacteria</taxon>
        <taxon>Halobacteriales</taxon>
        <taxon>Halobacteriaceae</taxon>
        <taxon>Halospeciosus</taxon>
    </lineage>
</organism>
<keyword evidence="5" id="KW-1185">Reference proteome</keyword>
<accession>A0ABD5Z0S8</accession>
<keyword evidence="2 4" id="KW-0378">Hydrolase</keyword>
<comment type="caution">
    <text evidence="4">The sequence shown here is derived from an EMBL/GenBank/DDBJ whole genome shotgun (WGS) entry which is preliminary data.</text>
</comment>
<dbReference type="CDD" id="cd00586">
    <property type="entry name" value="4HBT"/>
    <property type="match status" value="1"/>
</dbReference>
<dbReference type="EMBL" id="JBHTAR010000011">
    <property type="protein sequence ID" value="MFC7198778.1"/>
    <property type="molecule type" value="Genomic_DNA"/>
</dbReference>
<comment type="similarity">
    <text evidence="1">Belongs to the 4-hydroxybenzoyl-CoA thioesterase family.</text>
</comment>
<protein>
    <submittedName>
        <fullName evidence="4">Acyl-CoA thioesterase</fullName>
        <ecNumber evidence="4">3.1.2.-</ecNumber>
    </submittedName>
</protein>
<dbReference type="InterPro" id="IPR029069">
    <property type="entry name" value="HotDog_dom_sf"/>
</dbReference>